<evidence type="ECO:0000313" key="13">
    <source>
        <dbReference type="Proteomes" id="UP001059480"/>
    </source>
</evidence>
<evidence type="ECO:0000256" key="6">
    <source>
        <dbReference type="ARBA" id="ARBA00022676"/>
    </source>
</evidence>
<dbReference type="SMART" id="SM00642">
    <property type="entry name" value="Aamy"/>
    <property type="match status" value="1"/>
</dbReference>
<evidence type="ECO:0000256" key="8">
    <source>
        <dbReference type="ARBA" id="ARBA00023056"/>
    </source>
</evidence>
<reference evidence="12" key="2">
    <citation type="journal article" date="2023" name="Curr. Microbiol.">
        <title>Granulicatella seriolae sp. nov., a Novel Facultative Anaerobe Isolated from Yellowtail Marine Fish.</title>
        <authorList>
            <person name="Lee M."/>
            <person name="Choi Y.J."/>
            <person name="Farooq A."/>
            <person name="Jeong J.B."/>
            <person name="Jung M.Y."/>
        </authorList>
    </citation>
    <scope>NUCLEOTIDE SEQUENCE</scope>
    <source>
        <strain evidence="12">S8</strain>
    </source>
</reference>
<dbReference type="InterPro" id="IPR037439">
    <property type="entry name" value="Branching_enzy"/>
</dbReference>
<dbReference type="Gene3D" id="3.20.20.80">
    <property type="entry name" value="Glycosidases"/>
    <property type="match status" value="1"/>
</dbReference>
<dbReference type="SUPFAM" id="SSF81296">
    <property type="entry name" value="E set domains"/>
    <property type="match status" value="1"/>
</dbReference>
<comment type="subunit">
    <text evidence="10">Monomer.</text>
</comment>
<comment type="function">
    <text evidence="2 10">Catalyzes the formation of the alpha-1,6-glucosidic linkages in glycogen by scission of a 1,4-alpha-linked oligosaccharide from growing alpha-1,4-glucan chains and the subsequent attachment of the oligosaccharide to the alpha-1,6 position.</text>
</comment>
<dbReference type="EC" id="2.4.1.18" evidence="10"/>
<dbReference type="Proteomes" id="UP001059480">
    <property type="component" value="Unassembled WGS sequence"/>
</dbReference>
<reference evidence="12" key="1">
    <citation type="submission" date="2022-07" db="EMBL/GenBank/DDBJ databases">
        <authorList>
            <person name="Jung M.-Y."/>
            <person name="Lee M."/>
        </authorList>
    </citation>
    <scope>NUCLEOTIDE SEQUENCE</scope>
    <source>
        <strain evidence="12">S8</strain>
    </source>
</reference>
<dbReference type="Pfam" id="PF02922">
    <property type="entry name" value="CBM_48"/>
    <property type="match status" value="1"/>
</dbReference>
<comment type="similarity">
    <text evidence="4 10">Belongs to the glycosyl hydrolase 13 family. GlgB subfamily.</text>
</comment>
<dbReference type="Gene3D" id="2.60.40.10">
    <property type="entry name" value="Immunoglobulins"/>
    <property type="match status" value="1"/>
</dbReference>
<dbReference type="Pfam" id="PF00128">
    <property type="entry name" value="Alpha-amylase"/>
    <property type="match status" value="1"/>
</dbReference>
<dbReference type="InterPro" id="IPR044143">
    <property type="entry name" value="GlgB_N_E_set_prok"/>
</dbReference>
<dbReference type="EMBL" id="JANHNZ010000001">
    <property type="protein sequence ID" value="MCQ9209252.1"/>
    <property type="molecule type" value="Genomic_DNA"/>
</dbReference>
<keyword evidence="7 10" id="KW-0808">Transferase</keyword>
<evidence type="ECO:0000256" key="5">
    <source>
        <dbReference type="ARBA" id="ARBA00022600"/>
    </source>
</evidence>
<comment type="caution">
    <text evidence="12">The sequence shown here is derived from an EMBL/GenBank/DDBJ whole genome shotgun (WGS) entry which is preliminary data.</text>
</comment>
<dbReference type="PANTHER" id="PTHR43651">
    <property type="entry name" value="1,4-ALPHA-GLUCAN-BRANCHING ENZYME"/>
    <property type="match status" value="1"/>
</dbReference>
<evidence type="ECO:0000256" key="9">
    <source>
        <dbReference type="ARBA" id="ARBA00023277"/>
    </source>
</evidence>
<dbReference type="InterPro" id="IPR017853">
    <property type="entry name" value="GH"/>
</dbReference>
<evidence type="ECO:0000256" key="10">
    <source>
        <dbReference type="HAMAP-Rule" id="MF_00685"/>
    </source>
</evidence>
<dbReference type="NCBIfam" id="NF008967">
    <property type="entry name" value="PRK12313.1"/>
    <property type="match status" value="1"/>
</dbReference>
<keyword evidence="6 10" id="KW-0328">Glycosyltransferase</keyword>
<feature type="active site" description="Nucleophile" evidence="10">
    <location>
        <position position="311"/>
    </location>
</feature>
<evidence type="ECO:0000259" key="11">
    <source>
        <dbReference type="SMART" id="SM00642"/>
    </source>
</evidence>
<dbReference type="InterPro" id="IPR006048">
    <property type="entry name" value="A-amylase/branching_C"/>
</dbReference>
<dbReference type="PIRSF" id="PIRSF000463">
    <property type="entry name" value="GlgB"/>
    <property type="match status" value="1"/>
</dbReference>
<name>A0ABT1WLP5_9LACT</name>
<dbReference type="InterPro" id="IPR006407">
    <property type="entry name" value="GlgB"/>
</dbReference>
<evidence type="ECO:0000313" key="12">
    <source>
        <dbReference type="EMBL" id="MCQ9209252.1"/>
    </source>
</evidence>
<dbReference type="InterPro" id="IPR013783">
    <property type="entry name" value="Ig-like_fold"/>
</dbReference>
<dbReference type="PANTHER" id="PTHR43651:SF3">
    <property type="entry name" value="1,4-ALPHA-GLUCAN-BRANCHING ENZYME"/>
    <property type="match status" value="1"/>
</dbReference>
<feature type="domain" description="Glycosyl hydrolase family 13 catalytic" evidence="11">
    <location>
        <begin position="154"/>
        <end position="514"/>
    </location>
</feature>
<feature type="active site" description="Proton donor" evidence="10">
    <location>
        <position position="362"/>
    </location>
</feature>
<dbReference type="NCBIfam" id="TIGR01515">
    <property type="entry name" value="branching_enzym"/>
    <property type="match status" value="1"/>
</dbReference>
<evidence type="ECO:0000256" key="3">
    <source>
        <dbReference type="ARBA" id="ARBA00004964"/>
    </source>
</evidence>
<comment type="catalytic activity">
    <reaction evidence="1 10">
        <text>Transfers a segment of a (1-&gt;4)-alpha-D-glucan chain to a primary hydroxy group in a similar glucan chain.</text>
        <dbReference type="EC" id="2.4.1.18"/>
    </reaction>
</comment>
<dbReference type="Pfam" id="PF02806">
    <property type="entry name" value="Alpha-amylase_C"/>
    <property type="match status" value="1"/>
</dbReference>
<evidence type="ECO:0000256" key="1">
    <source>
        <dbReference type="ARBA" id="ARBA00000826"/>
    </source>
</evidence>
<evidence type="ECO:0000256" key="2">
    <source>
        <dbReference type="ARBA" id="ARBA00002953"/>
    </source>
</evidence>
<comment type="pathway">
    <text evidence="3 10">Glycan biosynthesis; glycogen biosynthesis.</text>
</comment>
<dbReference type="InterPro" id="IPR004193">
    <property type="entry name" value="Glyco_hydro_13_N"/>
</dbReference>
<reference evidence="12" key="3">
    <citation type="journal article" date="2023" name="Microbiol. Resour. Announc.">
        <title>Draft Genome Sequence of Granulicatella sp. Strain S8, Isolated from a Marine Fish, Seriola quinqueradiata.</title>
        <authorList>
            <person name="Lee M."/>
            <person name="Farooq A."/>
            <person name="Jeong J.B."/>
            <person name="Jung M.Y."/>
        </authorList>
    </citation>
    <scope>NUCLEOTIDE SEQUENCE</scope>
    <source>
        <strain evidence="12">S8</strain>
    </source>
</reference>
<organism evidence="12 13">
    <name type="scientific">Granulicatella seriolae</name>
    <dbReference type="NCBI Taxonomy" id="2967226"/>
    <lineage>
        <taxon>Bacteria</taxon>
        <taxon>Bacillati</taxon>
        <taxon>Bacillota</taxon>
        <taxon>Bacilli</taxon>
        <taxon>Lactobacillales</taxon>
        <taxon>Carnobacteriaceae</taxon>
        <taxon>Granulicatella</taxon>
    </lineage>
</organism>
<evidence type="ECO:0000256" key="4">
    <source>
        <dbReference type="ARBA" id="ARBA00009000"/>
    </source>
</evidence>
<proteinExistence type="inferred from homology"/>
<dbReference type="SUPFAM" id="SSF51445">
    <property type="entry name" value="(Trans)glycosidases"/>
    <property type="match status" value="1"/>
</dbReference>
<dbReference type="Gene3D" id="2.60.40.1180">
    <property type="entry name" value="Golgi alpha-mannosidase II"/>
    <property type="match status" value="1"/>
</dbReference>
<accession>A0ABT1WLP5</accession>
<keyword evidence="8 10" id="KW-0320">Glycogen biosynthesis</keyword>
<dbReference type="CDD" id="cd11322">
    <property type="entry name" value="AmyAc_Glg_BE"/>
    <property type="match status" value="1"/>
</dbReference>
<keyword evidence="5 10" id="KW-0321">Glycogen metabolism</keyword>
<dbReference type="RefSeq" id="WP_256944357.1">
    <property type="nucleotide sequence ID" value="NZ_JANHNZ010000001.1"/>
</dbReference>
<dbReference type="HAMAP" id="MF_00685">
    <property type="entry name" value="GlgB"/>
    <property type="match status" value="1"/>
</dbReference>
<dbReference type="InterPro" id="IPR006047">
    <property type="entry name" value="GH13_cat_dom"/>
</dbReference>
<keyword evidence="9 10" id="KW-0119">Carbohydrate metabolism</keyword>
<dbReference type="InterPro" id="IPR013780">
    <property type="entry name" value="Glyco_hydro_b"/>
</dbReference>
<sequence>MTITDIDNHQLEEPIYLFNSGENFEAYRLFGNKKTMHDGVEGIRFTVWAPNAKAVLLVGDFNGWQAEPLALMDQTGVWTGINLEAKEGDCYKYLIQKHDGSQEFKIDPFAQEFEVPPKEASIVFQAPEKKWRDGLWQHNKTRKSALERPINIYEVHASSWRRHEDGSWYSFAELADELIPYVKEMGYTHIEFLPLMEHPLEASWGYQITGYYAVAARMGRVDELQDFVEAAHLANIGVIMDWVPGHFNRNQYAMPYFDGTATFEYDNPDRADNRGWGTMNFDLGKTQVHSFLIANAIFWLEECHLDGLRVDAVSNMIYLDFDNPNWLPNKYGGNENLEAIQFLQKLNTIVYARNPQTLMIAEESTSWDGITRPVHDGGLGFLFKWNMGWMNDTLKFIEMDPYFRRDNYQLLTFSFMYTFKENYLLPFSHDEVVHGKNSLLGKVPGDRYKQFATLRTLQAYMMAHPGKKLNFMGYELGQFLEWRFYSQLEWGDLNQEFNQEYHNFIKHLNQLYLKQKALFEIDNSYEGLTVLDADNRDETIISIMRKGHQTRDFLLIISNFTPVERTSYRIGVPFAGKYETLLNTEMEEFGGTWTSNQSEFVAEEIPHQGQPYSIQVIVPSLGTLYIKPKRIYISKK</sequence>
<evidence type="ECO:0000256" key="7">
    <source>
        <dbReference type="ARBA" id="ARBA00022679"/>
    </source>
</evidence>
<dbReference type="InterPro" id="IPR014756">
    <property type="entry name" value="Ig_E-set"/>
</dbReference>
<protein>
    <recommendedName>
        <fullName evidence="10">1,4-alpha-glucan branching enzyme GlgB</fullName>
        <ecNumber evidence="10">2.4.1.18</ecNumber>
    </recommendedName>
    <alternativeName>
        <fullName evidence="10">1,4-alpha-D-glucan:1,4-alpha-D-glucan 6-glucosyl-transferase</fullName>
    </alternativeName>
    <alternativeName>
        <fullName evidence="10">Alpha-(1-&gt;4)-glucan branching enzyme</fullName>
    </alternativeName>
    <alternativeName>
        <fullName evidence="10">Glycogen branching enzyme</fullName>
        <shortName evidence="10">BE</shortName>
    </alternativeName>
</protein>
<dbReference type="NCBIfam" id="NF003811">
    <property type="entry name" value="PRK05402.1"/>
    <property type="match status" value="1"/>
</dbReference>
<gene>
    <name evidence="10 12" type="primary">glgB</name>
    <name evidence="12" type="ORF">NPA36_01550</name>
</gene>
<dbReference type="CDD" id="cd02855">
    <property type="entry name" value="E_set_GBE_prok_N"/>
    <property type="match status" value="1"/>
</dbReference>
<keyword evidence="13" id="KW-1185">Reference proteome</keyword>
<dbReference type="SUPFAM" id="SSF51011">
    <property type="entry name" value="Glycosyl hydrolase domain"/>
    <property type="match status" value="1"/>
</dbReference>